<name>A0A921R9K2_SORBI</name>
<proteinExistence type="predicted"/>
<organism evidence="1 2">
    <name type="scientific">Sorghum bicolor</name>
    <name type="common">Sorghum</name>
    <name type="synonym">Sorghum vulgare</name>
    <dbReference type="NCBI Taxonomy" id="4558"/>
    <lineage>
        <taxon>Eukaryota</taxon>
        <taxon>Viridiplantae</taxon>
        <taxon>Streptophyta</taxon>
        <taxon>Embryophyta</taxon>
        <taxon>Tracheophyta</taxon>
        <taxon>Spermatophyta</taxon>
        <taxon>Magnoliopsida</taxon>
        <taxon>Liliopsida</taxon>
        <taxon>Poales</taxon>
        <taxon>Poaceae</taxon>
        <taxon>PACMAD clade</taxon>
        <taxon>Panicoideae</taxon>
        <taxon>Andropogonodae</taxon>
        <taxon>Andropogoneae</taxon>
        <taxon>Sorghinae</taxon>
        <taxon>Sorghum</taxon>
    </lineage>
</organism>
<dbReference type="EMBL" id="CM027683">
    <property type="protein sequence ID" value="KAG0534840.1"/>
    <property type="molecule type" value="Genomic_DNA"/>
</dbReference>
<reference evidence="1" key="1">
    <citation type="journal article" date="2019" name="BMC Genomics">
        <title>A new reference genome for Sorghum bicolor reveals high levels of sequence similarity between sweet and grain genotypes: implications for the genetics of sugar metabolism.</title>
        <authorList>
            <person name="Cooper E.A."/>
            <person name="Brenton Z.W."/>
            <person name="Flinn B.S."/>
            <person name="Jenkins J."/>
            <person name="Shu S."/>
            <person name="Flowers D."/>
            <person name="Luo F."/>
            <person name="Wang Y."/>
            <person name="Xia P."/>
            <person name="Barry K."/>
            <person name="Daum C."/>
            <person name="Lipzen A."/>
            <person name="Yoshinaga Y."/>
            <person name="Schmutz J."/>
            <person name="Saski C."/>
            <person name="Vermerris W."/>
            <person name="Kresovich S."/>
        </authorList>
    </citation>
    <scope>NUCLEOTIDE SEQUENCE</scope>
</reference>
<accession>A0A921R9K2</accession>
<comment type="caution">
    <text evidence="1">The sequence shown here is derived from an EMBL/GenBank/DDBJ whole genome shotgun (WGS) entry which is preliminary data.</text>
</comment>
<gene>
    <name evidence="1" type="ORF">BDA96_04G314400</name>
</gene>
<reference evidence="1" key="2">
    <citation type="submission" date="2020-10" db="EMBL/GenBank/DDBJ databases">
        <authorList>
            <person name="Cooper E.A."/>
            <person name="Brenton Z.W."/>
            <person name="Flinn B.S."/>
            <person name="Jenkins J."/>
            <person name="Shu S."/>
            <person name="Flowers D."/>
            <person name="Luo F."/>
            <person name="Wang Y."/>
            <person name="Xia P."/>
            <person name="Barry K."/>
            <person name="Daum C."/>
            <person name="Lipzen A."/>
            <person name="Yoshinaga Y."/>
            <person name="Schmutz J."/>
            <person name="Saski C."/>
            <person name="Vermerris W."/>
            <person name="Kresovich S."/>
        </authorList>
    </citation>
    <scope>NUCLEOTIDE SEQUENCE</scope>
</reference>
<protein>
    <submittedName>
        <fullName evidence="1">Uncharacterized protein</fullName>
    </submittedName>
</protein>
<dbReference type="AlphaFoldDB" id="A0A921R9K2"/>
<evidence type="ECO:0000313" key="1">
    <source>
        <dbReference type="EMBL" id="KAG0534840.1"/>
    </source>
</evidence>
<dbReference type="Proteomes" id="UP000807115">
    <property type="component" value="Chromosome 4"/>
</dbReference>
<sequence length="42" mass="5080">MKMMVRETFAQCLKRWVYPFEGDKSLEDLLMSCSRTEMIFVE</sequence>
<evidence type="ECO:0000313" key="2">
    <source>
        <dbReference type="Proteomes" id="UP000807115"/>
    </source>
</evidence>